<sequence length="104" mass="12588">MSRLPYHYSHPVWQNDLLHHPPNSRHHFLFQVQFLLRHQLLLPRYHIQILPLLLIQRSPLSLDHHSLLIQFQTYVPTRPLPVHFCPNPFETPFPRNIWDLIPIT</sequence>
<name>A0A0K2SVF4_LEPSM</name>
<evidence type="ECO:0000313" key="1">
    <source>
        <dbReference type="EMBL" id="CDW17435.1"/>
    </source>
</evidence>
<organism evidence="1">
    <name type="scientific">Lepeophtheirus salmonis</name>
    <name type="common">Salmon louse</name>
    <name type="synonym">Caligus salmonis</name>
    <dbReference type="NCBI Taxonomy" id="72036"/>
    <lineage>
        <taxon>Eukaryota</taxon>
        <taxon>Metazoa</taxon>
        <taxon>Ecdysozoa</taxon>
        <taxon>Arthropoda</taxon>
        <taxon>Crustacea</taxon>
        <taxon>Multicrustacea</taxon>
        <taxon>Hexanauplia</taxon>
        <taxon>Copepoda</taxon>
        <taxon>Siphonostomatoida</taxon>
        <taxon>Caligidae</taxon>
        <taxon>Lepeophtheirus</taxon>
    </lineage>
</organism>
<proteinExistence type="predicted"/>
<protein>
    <submittedName>
        <fullName evidence="1">Uncharacterized protein</fullName>
    </submittedName>
</protein>
<dbReference type="EMBL" id="HACA01000074">
    <property type="protein sequence ID" value="CDW17435.1"/>
    <property type="molecule type" value="Transcribed_RNA"/>
</dbReference>
<accession>A0A0K2SVF4</accession>
<reference evidence="1" key="1">
    <citation type="submission" date="2014-05" db="EMBL/GenBank/DDBJ databases">
        <authorList>
            <person name="Chronopoulou M."/>
        </authorList>
    </citation>
    <scope>NUCLEOTIDE SEQUENCE</scope>
    <source>
        <tissue evidence="1">Whole organism</tissue>
    </source>
</reference>
<dbReference type="AlphaFoldDB" id="A0A0K2SVF4"/>